<dbReference type="PANTHER" id="PTHR34988:SF1">
    <property type="entry name" value="DNA-BINDING PROTEIN"/>
    <property type="match status" value="1"/>
</dbReference>
<proteinExistence type="predicted"/>
<dbReference type="InterPro" id="IPR005175">
    <property type="entry name" value="PPC_dom"/>
</dbReference>
<reference evidence="3" key="1">
    <citation type="submission" date="2009-08" db="EMBL/GenBank/DDBJ databases">
        <title>Annotation of Salpingoeca rosetta.</title>
        <authorList>
            <consortium name="The Broad Institute Genome Sequencing Platform"/>
            <person name="Russ C."/>
            <person name="Cuomo C."/>
            <person name="Burger G."/>
            <person name="Gray M.W."/>
            <person name="Holland P.W.H."/>
            <person name="King N."/>
            <person name="Lang F.B.F."/>
            <person name="Roger A.J."/>
            <person name="Ruiz-Trillo I."/>
            <person name="Young S.K."/>
            <person name="Zeng Q."/>
            <person name="Gargeya S."/>
            <person name="Alvarado L."/>
            <person name="Berlin A."/>
            <person name="Chapman S.B."/>
            <person name="Chen Z."/>
            <person name="Freedman E."/>
            <person name="Gellesch M."/>
            <person name="Goldberg J."/>
            <person name="Griggs A."/>
            <person name="Gujja S."/>
            <person name="Heilman E."/>
            <person name="Heiman D."/>
            <person name="Howarth C."/>
            <person name="Mehta T."/>
            <person name="Neiman D."/>
            <person name="Pearson M."/>
            <person name="Roberts A."/>
            <person name="Saif S."/>
            <person name="Shea T."/>
            <person name="Shenoy N."/>
            <person name="Sisk P."/>
            <person name="Stolte C."/>
            <person name="Sykes S."/>
            <person name="White J."/>
            <person name="Yandava C."/>
            <person name="Haas B."/>
            <person name="Nusbaum C."/>
            <person name="Birren B."/>
        </authorList>
    </citation>
    <scope>NUCLEOTIDE SEQUENCE [LARGE SCALE GENOMIC DNA]</scope>
    <source>
        <strain evidence="3">ATCC 50818</strain>
    </source>
</reference>
<dbReference type="PANTHER" id="PTHR34988">
    <property type="entry name" value="PROTEIN, PUTATIVE-RELATED"/>
    <property type="match status" value="1"/>
</dbReference>
<dbReference type="eggNOG" id="ENOG502RZDY">
    <property type="taxonomic scope" value="Eukaryota"/>
</dbReference>
<dbReference type="OrthoDB" id="2156856at2759"/>
<dbReference type="InParanoid" id="F2UT28"/>
<accession>F2UT28</accession>
<protein>
    <recommendedName>
        <fullName evidence="2">PPC domain-containing protein</fullName>
    </recommendedName>
</protein>
<dbReference type="RefSeq" id="XP_004987683.1">
    <property type="nucleotide sequence ID" value="XM_004987626.1"/>
</dbReference>
<evidence type="ECO:0000256" key="1">
    <source>
        <dbReference type="SAM" id="MobiDB-lite"/>
    </source>
</evidence>
<dbReference type="EMBL" id="GL832997">
    <property type="protein sequence ID" value="EGD81287.1"/>
    <property type="molecule type" value="Genomic_DNA"/>
</dbReference>
<feature type="region of interest" description="Disordered" evidence="1">
    <location>
        <begin position="148"/>
        <end position="178"/>
    </location>
</feature>
<dbReference type="AlphaFoldDB" id="F2UT28"/>
<evidence type="ECO:0000259" key="2">
    <source>
        <dbReference type="PROSITE" id="PS51742"/>
    </source>
</evidence>
<evidence type="ECO:0000313" key="4">
    <source>
        <dbReference type="Proteomes" id="UP000007799"/>
    </source>
</evidence>
<dbReference type="CDD" id="cd11378">
    <property type="entry name" value="DUF296"/>
    <property type="match status" value="1"/>
</dbReference>
<dbReference type="Proteomes" id="UP000007799">
    <property type="component" value="Unassembled WGS sequence"/>
</dbReference>
<dbReference type="KEGG" id="sre:PTSG_11324"/>
<dbReference type="Gene3D" id="3.30.1330.80">
    <property type="entry name" value="Hypothetical protein, similar to alpha- acetolactate decarboxylase, domain 2"/>
    <property type="match status" value="1"/>
</dbReference>
<dbReference type="STRING" id="946362.F2UT28"/>
<gene>
    <name evidence="3" type="ORF">PTSG_11324</name>
</gene>
<dbReference type="GeneID" id="16068208"/>
<name>F2UT28_SALR5</name>
<organism evidence="4">
    <name type="scientific">Salpingoeca rosetta (strain ATCC 50818 / BSB-021)</name>
    <dbReference type="NCBI Taxonomy" id="946362"/>
    <lineage>
        <taxon>Eukaryota</taxon>
        <taxon>Choanoflagellata</taxon>
        <taxon>Craspedida</taxon>
        <taxon>Salpingoecidae</taxon>
        <taxon>Salpingoeca</taxon>
    </lineage>
</organism>
<evidence type="ECO:0000313" key="3">
    <source>
        <dbReference type="EMBL" id="EGD81287.1"/>
    </source>
</evidence>
<feature type="domain" description="PPC" evidence="2">
    <location>
        <begin position="13"/>
        <end position="155"/>
    </location>
</feature>
<keyword evidence="4" id="KW-1185">Reference proteome</keyword>
<dbReference type="PROSITE" id="PS51742">
    <property type="entry name" value="PPC"/>
    <property type="match status" value="1"/>
</dbReference>
<dbReference type="OMA" id="TEINGHF"/>
<dbReference type="Pfam" id="PF03479">
    <property type="entry name" value="PCC"/>
    <property type="match status" value="1"/>
</dbReference>
<sequence length="178" mass="19194">MAEKQGFDFAIIPSNTTSYVLRVQPGQEIVGALTWFAKRARMRAGFVQTCVGSVSEAVIRMASATADTDQANHIKRVEGCHEIVSLVGTLAVDEDLSYKQHLHVCLSDKDGNTIGGHVISLKVFTTAEIVLGECKQLVFSRPHDPQTGYGELHVGARDPDGLDSTAHAPPSPKKPKEA</sequence>
<dbReference type="SUPFAM" id="SSF117856">
    <property type="entry name" value="AF0104/ALDC/Ptd012-like"/>
    <property type="match status" value="1"/>
</dbReference>